<dbReference type="Proteomes" id="UP000050326">
    <property type="component" value="Unassembled WGS sequence"/>
</dbReference>
<dbReference type="OrthoDB" id="1813751at2"/>
<comment type="caution">
    <text evidence="1">The sequence shown here is derived from an EMBL/GenBank/DDBJ whole genome shotgun (WGS) entry which is preliminary data.</text>
</comment>
<dbReference type="RefSeq" id="WP_054875420.1">
    <property type="nucleotide sequence ID" value="NZ_LKET01000032.1"/>
</dbReference>
<evidence type="ECO:0000313" key="1">
    <source>
        <dbReference type="EMBL" id="KPU44236.1"/>
    </source>
</evidence>
<dbReference type="AlphaFoldDB" id="A0A0P8W898"/>
<reference evidence="1 2" key="1">
    <citation type="submission" date="2015-09" db="EMBL/GenBank/DDBJ databases">
        <title>Genome sequence of Oxobacter pfennigii DSM 3222.</title>
        <authorList>
            <person name="Poehlein A."/>
            <person name="Bengelsdorf F.R."/>
            <person name="Schiel-Bengelsdorf B."/>
            <person name="Duerre P."/>
            <person name="Daniel R."/>
        </authorList>
    </citation>
    <scope>NUCLEOTIDE SEQUENCE [LARGE SCALE GENOMIC DNA]</scope>
    <source>
        <strain evidence="1 2">DSM 3222</strain>
    </source>
</reference>
<organism evidence="1 2">
    <name type="scientific">Oxobacter pfennigii</name>
    <dbReference type="NCBI Taxonomy" id="36849"/>
    <lineage>
        <taxon>Bacteria</taxon>
        <taxon>Bacillati</taxon>
        <taxon>Bacillota</taxon>
        <taxon>Clostridia</taxon>
        <taxon>Eubacteriales</taxon>
        <taxon>Clostridiaceae</taxon>
        <taxon>Oxobacter</taxon>
    </lineage>
</organism>
<keyword evidence="1" id="KW-0378">Hydrolase</keyword>
<accession>A0A0P8W898</accession>
<dbReference type="PATRIC" id="fig|36849.3.peg.2536"/>
<evidence type="ECO:0000313" key="2">
    <source>
        <dbReference type="Proteomes" id="UP000050326"/>
    </source>
</evidence>
<dbReference type="EC" id="3.1.-.-" evidence="1"/>
<keyword evidence="2" id="KW-1185">Reference proteome</keyword>
<dbReference type="EMBL" id="LKET01000032">
    <property type="protein sequence ID" value="KPU44236.1"/>
    <property type="molecule type" value="Genomic_DNA"/>
</dbReference>
<dbReference type="STRING" id="36849.OXPF_24040"/>
<sequence>MSKENLRVNEDAKYYRQKNRTRITELNEKRNQHAKYYLNNDGTITAEISANSRHYKDKNGKWQDISNEIASSSDEKGFNFSNKANSFKTDFAKNSASGQLAALRLDKNQKISWNMADVNSVDAVNDTFSVTYPEILSDVDLKYVTFSDGLKENIILKSPDAANSYTFNFMSNGLLPEKQNDGSIALKDENTGEAVLVIPKPYMFDGKNESSQDISMEIETGKNPDEFTVTVTADPNWLKDPSRAYPVTVDPTITTYNWYTQVGSNGVDTFIAEGTNYSYYVNELLRQDMRLAHII</sequence>
<dbReference type="GO" id="GO:0016787">
    <property type="term" value="F:hydrolase activity"/>
    <property type="evidence" value="ECO:0007669"/>
    <property type="project" value="UniProtKB-KW"/>
</dbReference>
<name>A0A0P8W898_9CLOT</name>
<gene>
    <name evidence="1" type="primary">wapA_6</name>
    <name evidence="1" type="ORF">OXPF_24040</name>
</gene>
<protein>
    <submittedName>
        <fullName evidence="1">tRNA3(Ser)-specific nuclease WapA</fullName>
        <ecNumber evidence="1">3.1.-.-</ecNumber>
    </submittedName>
</protein>
<proteinExistence type="predicted"/>